<dbReference type="SUPFAM" id="SSF56524">
    <property type="entry name" value="Oxidoreductase molybdopterin-binding domain"/>
    <property type="match status" value="1"/>
</dbReference>
<feature type="region of interest" description="Disordered" evidence="1">
    <location>
        <begin position="1"/>
        <end position="24"/>
    </location>
</feature>
<comment type="caution">
    <text evidence="3">The sequence shown here is derived from an EMBL/GenBank/DDBJ whole genome shotgun (WGS) entry which is preliminary data.</text>
</comment>
<evidence type="ECO:0000259" key="2">
    <source>
        <dbReference type="Pfam" id="PF00174"/>
    </source>
</evidence>
<evidence type="ECO:0000313" key="4">
    <source>
        <dbReference type="Proteomes" id="UP000325598"/>
    </source>
</evidence>
<evidence type="ECO:0000313" key="3">
    <source>
        <dbReference type="EMBL" id="GES30141.1"/>
    </source>
</evidence>
<dbReference type="InterPro" id="IPR000572">
    <property type="entry name" value="OxRdtase_Mopterin-bd_dom"/>
</dbReference>
<accession>A0A5J4LDY2</accession>
<protein>
    <submittedName>
        <fullName evidence="3">Molybdopterin-binding oxidoreductase</fullName>
    </submittedName>
</protein>
<organism evidence="3 4">
    <name type="scientific">Streptomyces angustmyceticus</name>
    <dbReference type="NCBI Taxonomy" id="285578"/>
    <lineage>
        <taxon>Bacteria</taxon>
        <taxon>Bacillati</taxon>
        <taxon>Actinomycetota</taxon>
        <taxon>Actinomycetes</taxon>
        <taxon>Kitasatosporales</taxon>
        <taxon>Streptomycetaceae</taxon>
        <taxon>Streptomyces</taxon>
    </lineage>
</organism>
<dbReference type="GeneID" id="96755492"/>
<gene>
    <name evidence="3" type="ORF">San01_26280</name>
</gene>
<proteinExistence type="predicted"/>
<feature type="compositionally biased region" description="Low complexity" evidence="1">
    <location>
        <begin position="8"/>
        <end position="17"/>
    </location>
</feature>
<dbReference type="Pfam" id="PF00174">
    <property type="entry name" value="Oxidored_molyb"/>
    <property type="match status" value="1"/>
</dbReference>
<dbReference type="Proteomes" id="UP000325598">
    <property type="component" value="Unassembled WGS sequence"/>
</dbReference>
<feature type="domain" description="Oxidoreductase molybdopterin-binding" evidence="2">
    <location>
        <begin position="28"/>
        <end position="139"/>
    </location>
</feature>
<dbReference type="OrthoDB" id="3577245at2"/>
<evidence type="ECO:0000256" key="1">
    <source>
        <dbReference type="SAM" id="MobiDB-lite"/>
    </source>
</evidence>
<keyword evidence="4" id="KW-1185">Reference proteome</keyword>
<name>A0A5J4LDY2_9ACTN</name>
<dbReference type="EMBL" id="BLAG01000007">
    <property type="protein sequence ID" value="GES30141.1"/>
    <property type="molecule type" value="Genomic_DNA"/>
</dbReference>
<reference evidence="3 4" key="1">
    <citation type="submission" date="2019-10" db="EMBL/GenBank/DDBJ databases">
        <title>Whole genome shotgun sequence of Streptomyces angustmyceticus NBRC 3934.</title>
        <authorList>
            <person name="Hosoyama A."/>
            <person name="Ichikawa N."/>
            <person name="Kimura A."/>
            <person name="Kitahashi Y."/>
            <person name="Komaki H."/>
            <person name="Uohara A."/>
        </authorList>
    </citation>
    <scope>NUCLEOTIDE SEQUENCE [LARGE SCALE GENOMIC DNA]</scope>
    <source>
        <strain evidence="3 4">NBRC 3934</strain>
    </source>
</reference>
<sequence length="184" mass="19756">MSRPGPPSRTTAARPAPEGAVPPDPRCFLIRGQLRRPLALTVAQLRERWPQRRAAVVFDCATNGPQHHTFEGPLLREVIDAAEPAFDVRRRKDRSRYVLAITGRDGHHAALSWAELDADFGDAPVLLATAMDGRPLDASGSQLVVPSDRCGARYISAVTGIWFGTCAPPEADGFRAGGPGPDAS</sequence>
<dbReference type="AlphaFoldDB" id="A0A5J4LDY2"/>
<dbReference type="Gene3D" id="3.90.420.10">
    <property type="entry name" value="Oxidoreductase, molybdopterin-binding domain"/>
    <property type="match status" value="1"/>
</dbReference>
<dbReference type="RefSeq" id="WP_086721973.1">
    <property type="nucleotide sequence ID" value="NZ_BLAG01000007.1"/>
</dbReference>
<dbReference type="InterPro" id="IPR036374">
    <property type="entry name" value="OxRdtase_Mopterin-bd_sf"/>
</dbReference>